<dbReference type="EnsemblFungi" id="EJT69466">
    <property type="protein sequence ID" value="EJT69466"/>
    <property type="gene ID" value="GGTG_13085"/>
</dbReference>
<dbReference type="VEuPathDB" id="FungiDB:GGTG_13085"/>
<reference evidence="3" key="4">
    <citation type="journal article" date="2015" name="G3 (Bethesda)">
        <title>Genome sequences of three phytopathogenic species of the Magnaporthaceae family of fungi.</title>
        <authorList>
            <person name="Okagaki L.H."/>
            <person name="Nunes C.C."/>
            <person name="Sailsbery J."/>
            <person name="Clay B."/>
            <person name="Brown D."/>
            <person name="John T."/>
            <person name="Oh Y."/>
            <person name="Young N."/>
            <person name="Fitzgerald M."/>
            <person name="Haas B.J."/>
            <person name="Zeng Q."/>
            <person name="Young S."/>
            <person name="Adiconis X."/>
            <person name="Fan L."/>
            <person name="Levin J.Z."/>
            <person name="Mitchell T.K."/>
            <person name="Okubara P.A."/>
            <person name="Farman M.L."/>
            <person name="Kohn L.M."/>
            <person name="Birren B."/>
            <person name="Ma L.-J."/>
            <person name="Dean R.A."/>
        </authorList>
    </citation>
    <scope>NUCLEOTIDE SEQUENCE</scope>
    <source>
        <strain evidence="3">R3-111a-1</strain>
    </source>
</reference>
<dbReference type="PANTHER" id="PTHR24361:SF678">
    <property type="entry name" value="SPORULATION-SPECIFIC PROTEIN 1"/>
    <property type="match status" value="1"/>
</dbReference>
<dbReference type="STRING" id="644352.J3PHV4"/>
<gene>
    <name evidence="3" type="primary">20353543</name>
    <name evidence="2" type="ORF">GGTG_13085</name>
</gene>
<keyword evidence="2" id="KW-0808">Transferase</keyword>
<dbReference type="InterPro" id="IPR000719">
    <property type="entry name" value="Prot_kinase_dom"/>
</dbReference>
<dbReference type="GO" id="GO:0005737">
    <property type="term" value="C:cytoplasm"/>
    <property type="evidence" value="ECO:0007669"/>
    <property type="project" value="TreeGrafter"/>
</dbReference>
<dbReference type="InterPro" id="IPR053235">
    <property type="entry name" value="Ser_Thr_kinase"/>
</dbReference>
<evidence type="ECO:0000259" key="1">
    <source>
        <dbReference type="PROSITE" id="PS50011"/>
    </source>
</evidence>
<dbReference type="eggNOG" id="KOG4645">
    <property type="taxonomic scope" value="Eukaryota"/>
</dbReference>
<dbReference type="HOGENOM" id="CLU_517818_0_0_1"/>
<feature type="domain" description="Protein kinase" evidence="1">
    <location>
        <begin position="201"/>
        <end position="512"/>
    </location>
</feature>
<reference evidence="3" key="5">
    <citation type="submission" date="2018-04" db="UniProtKB">
        <authorList>
            <consortium name="EnsemblFungi"/>
        </authorList>
    </citation>
    <scope>IDENTIFICATION</scope>
    <source>
        <strain evidence="3">R3-111a-1</strain>
    </source>
</reference>
<dbReference type="InterPro" id="IPR008271">
    <property type="entry name" value="Ser/Thr_kinase_AS"/>
</dbReference>
<sequence length="526" mass="58825">MALANDALLLLSPSPSLGRASPSFSSRATEMVNLAENAHLRLGPALHIGAQPSKWASKAPVVIAFLGSDERQCDVVIRGPGIEPLQCAFLRHPGNGVVVFVDYSQGETSRVSHTEYGPKRKHRMMALSPKLKTSIRMGAPATRRMRFLISWPDSPYPRPLANDAWRMGELLPPKKWVPQIRTGFELILPFLDRRGDGEIRYEELGAVGHGGRGLVSKAVDVDTGNLLAVKTVRSGDSTPRKEQSIVRQELRQEAAVLGRCRHPHIVEFMGLQHYQGSPALLMQVKEGDISDLTQWVRNDPQLKPDIYYLADVVNLQMLRALDFLAKQGLAHRDVKPKNILFVSGPVSGPASFHFQLTDFGGAKDWGDTGEDVGAGTPCYIAPERIWENLEATWSRKRKHYRKEFCKQDVWGLFVTLLWIVEGDGLVVTHLAPAIDRFYAEIEQSDTSPDWRNVMSNATADFYDTTQTWGQRVCPRSAWVRMAQLKPEYRASAAELLRIVSSQAPPPSLPSFFPRLLNSWNRRQLPA</sequence>
<protein>
    <submittedName>
        <fullName evidence="2">Serine/threonine protein kinase</fullName>
    </submittedName>
</protein>
<dbReference type="GO" id="GO:0051094">
    <property type="term" value="P:positive regulation of developmental process"/>
    <property type="evidence" value="ECO:0007669"/>
    <property type="project" value="UniProtKB-ARBA"/>
</dbReference>
<evidence type="ECO:0000313" key="4">
    <source>
        <dbReference type="Proteomes" id="UP000006039"/>
    </source>
</evidence>
<evidence type="ECO:0000313" key="3">
    <source>
        <dbReference type="EnsemblFungi" id="EJT69466"/>
    </source>
</evidence>
<dbReference type="GO" id="GO:0005524">
    <property type="term" value="F:ATP binding"/>
    <property type="evidence" value="ECO:0007669"/>
    <property type="project" value="InterPro"/>
</dbReference>
<keyword evidence="2" id="KW-0723">Serine/threonine-protein kinase</keyword>
<evidence type="ECO:0000313" key="2">
    <source>
        <dbReference type="EMBL" id="EJT69466.1"/>
    </source>
</evidence>
<dbReference type="SMART" id="SM00220">
    <property type="entry name" value="S_TKc"/>
    <property type="match status" value="1"/>
</dbReference>
<organism evidence="2">
    <name type="scientific">Gaeumannomyces tritici (strain R3-111a-1)</name>
    <name type="common">Wheat and barley take-all root rot fungus</name>
    <name type="synonym">Gaeumannomyces graminis var. tritici</name>
    <dbReference type="NCBI Taxonomy" id="644352"/>
    <lineage>
        <taxon>Eukaryota</taxon>
        <taxon>Fungi</taxon>
        <taxon>Dikarya</taxon>
        <taxon>Ascomycota</taxon>
        <taxon>Pezizomycotina</taxon>
        <taxon>Sordariomycetes</taxon>
        <taxon>Sordariomycetidae</taxon>
        <taxon>Magnaporthales</taxon>
        <taxon>Magnaporthaceae</taxon>
        <taxon>Gaeumannomyces</taxon>
    </lineage>
</organism>
<dbReference type="PANTHER" id="PTHR24361">
    <property type="entry name" value="MITOGEN-ACTIVATED KINASE KINASE KINASE"/>
    <property type="match status" value="1"/>
</dbReference>
<dbReference type="PROSITE" id="PS50011">
    <property type="entry name" value="PROTEIN_KINASE_DOM"/>
    <property type="match status" value="1"/>
</dbReference>
<dbReference type="OrthoDB" id="4062651at2759"/>
<dbReference type="InterPro" id="IPR011009">
    <property type="entry name" value="Kinase-like_dom_sf"/>
</dbReference>
<dbReference type="EMBL" id="GL385404">
    <property type="protein sequence ID" value="EJT69466.1"/>
    <property type="molecule type" value="Genomic_DNA"/>
</dbReference>
<accession>J3PHV4</accession>
<dbReference type="PROSITE" id="PS00108">
    <property type="entry name" value="PROTEIN_KINASE_ST"/>
    <property type="match status" value="1"/>
</dbReference>
<dbReference type="Gene3D" id="3.30.200.20">
    <property type="entry name" value="Phosphorylase Kinase, domain 1"/>
    <property type="match status" value="1"/>
</dbReference>
<proteinExistence type="predicted"/>
<reference evidence="4" key="1">
    <citation type="submission" date="2010-07" db="EMBL/GenBank/DDBJ databases">
        <title>The genome sequence of Gaeumannomyces graminis var. tritici strain R3-111a-1.</title>
        <authorList>
            <consortium name="The Broad Institute Genome Sequencing Platform"/>
            <person name="Ma L.-J."/>
            <person name="Dead R."/>
            <person name="Young S."/>
            <person name="Zeng Q."/>
            <person name="Koehrsen M."/>
            <person name="Alvarado L."/>
            <person name="Berlin A."/>
            <person name="Chapman S.B."/>
            <person name="Chen Z."/>
            <person name="Freedman E."/>
            <person name="Gellesch M."/>
            <person name="Goldberg J."/>
            <person name="Griggs A."/>
            <person name="Gujja S."/>
            <person name="Heilman E.R."/>
            <person name="Heiman D."/>
            <person name="Hepburn T."/>
            <person name="Howarth C."/>
            <person name="Jen D."/>
            <person name="Larson L."/>
            <person name="Mehta T."/>
            <person name="Neiman D."/>
            <person name="Pearson M."/>
            <person name="Roberts A."/>
            <person name="Saif S."/>
            <person name="Shea T."/>
            <person name="Shenoy N."/>
            <person name="Sisk P."/>
            <person name="Stolte C."/>
            <person name="Sykes S."/>
            <person name="Walk T."/>
            <person name="White J."/>
            <person name="Yandava C."/>
            <person name="Haas B."/>
            <person name="Nusbaum C."/>
            <person name="Birren B."/>
        </authorList>
    </citation>
    <scope>NUCLEOTIDE SEQUENCE [LARGE SCALE GENOMIC DNA]</scope>
    <source>
        <strain evidence="4">R3-111a-1</strain>
    </source>
</reference>
<keyword evidence="4" id="KW-1185">Reference proteome</keyword>
<keyword evidence="2" id="KW-0418">Kinase</keyword>
<dbReference type="GeneID" id="20353543"/>
<dbReference type="RefSeq" id="XP_009229251.1">
    <property type="nucleotide sequence ID" value="XM_009230987.1"/>
</dbReference>
<dbReference type="SUPFAM" id="SSF56112">
    <property type="entry name" value="Protein kinase-like (PK-like)"/>
    <property type="match status" value="1"/>
</dbReference>
<dbReference type="AlphaFoldDB" id="J3PHV4"/>
<dbReference type="Gene3D" id="1.10.510.10">
    <property type="entry name" value="Transferase(Phosphotransferase) domain 1"/>
    <property type="match status" value="1"/>
</dbReference>
<reference evidence="2" key="2">
    <citation type="submission" date="2010-07" db="EMBL/GenBank/DDBJ databases">
        <authorList>
            <consortium name="The Broad Institute Genome Sequencing Platform"/>
            <consortium name="Broad Institute Genome Sequencing Center for Infectious Disease"/>
            <person name="Ma L.-J."/>
            <person name="Dead R."/>
            <person name="Young S."/>
            <person name="Zeng Q."/>
            <person name="Koehrsen M."/>
            <person name="Alvarado L."/>
            <person name="Berlin A."/>
            <person name="Chapman S.B."/>
            <person name="Chen Z."/>
            <person name="Freedman E."/>
            <person name="Gellesch M."/>
            <person name="Goldberg J."/>
            <person name="Griggs A."/>
            <person name="Gujja S."/>
            <person name="Heilman E.R."/>
            <person name="Heiman D."/>
            <person name="Hepburn T."/>
            <person name="Howarth C."/>
            <person name="Jen D."/>
            <person name="Larson L."/>
            <person name="Mehta T."/>
            <person name="Neiman D."/>
            <person name="Pearson M."/>
            <person name="Roberts A."/>
            <person name="Saif S."/>
            <person name="Shea T."/>
            <person name="Shenoy N."/>
            <person name="Sisk P."/>
            <person name="Stolte C."/>
            <person name="Sykes S."/>
            <person name="Walk T."/>
            <person name="White J."/>
            <person name="Yandava C."/>
            <person name="Haas B."/>
            <person name="Nusbaum C."/>
            <person name="Birren B."/>
        </authorList>
    </citation>
    <scope>NUCLEOTIDE SEQUENCE</scope>
    <source>
        <strain evidence="2">R3-111a-1</strain>
    </source>
</reference>
<dbReference type="GO" id="GO:0004674">
    <property type="term" value="F:protein serine/threonine kinase activity"/>
    <property type="evidence" value="ECO:0007669"/>
    <property type="project" value="UniProtKB-KW"/>
</dbReference>
<name>J3PHV4_GAET3</name>
<reference evidence="2" key="3">
    <citation type="submission" date="2010-09" db="EMBL/GenBank/DDBJ databases">
        <title>Annotation of Gaeumannomyces graminis var. tritici R3-111a-1.</title>
        <authorList>
            <consortium name="The Broad Institute Genome Sequencing Platform"/>
            <person name="Ma L.-J."/>
            <person name="Dead R."/>
            <person name="Young S.K."/>
            <person name="Zeng Q."/>
            <person name="Gargeya S."/>
            <person name="Fitzgerald M."/>
            <person name="Haas B."/>
            <person name="Abouelleil A."/>
            <person name="Alvarado L."/>
            <person name="Arachchi H.M."/>
            <person name="Berlin A."/>
            <person name="Brown A."/>
            <person name="Chapman S.B."/>
            <person name="Chen Z."/>
            <person name="Dunbar C."/>
            <person name="Freedman E."/>
            <person name="Gearin G."/>
            <person name="Gellesch M."/>
            <person name="Goldberg J."/>
            <person name="Griggs A."/>
            <person name="Gujja S."/>
            <person name="Heiman D."/>
            <person name="Howarth C."/>
            <person name="Larson L."/>
            <person name="Lui A."/>
            <person name="MacDonald P.J.P."/>
            <person name="Mehta T."/>
            <person name="Montmayeur A."/>
            <person name="Murphy C."/>
            <person name="Neiman D."/>
            <person name="Pearson M."/>
            <person name="Priest M."/>
            <person name="Roberts A."/>
            <person name="Saif S."/>
            <person name="Shea T."/>
            <person name="Shenoy N."/>
            <person name="Sisk P."/>
            <person name="Stolte C."/>
            <person name="Sykes S."/>
            <person name="Yandava C."/>
            <person name="Wortman J."/>
            <person name="Nusbaum C."/>
            <person name="Birren B."/>
        </authorList>
    </citation>
    <scope>NUCLEOTIDE SEQUENCE</scope>
    <source>
        <strain evidence="2">R3-111a-1</strain>
    </source>
</reference>
<dbReference type="Pfam" id="PF00069">
    <property type="entry name" value="Pkinase"/>
    <property type="match status" value="1"/>
</dbReference>
<dbReference type="Proteomes" id="UP000006039">
    <property type="component" value="Unassembled WGS sequence"/>
</dbReference>